<protein>
    <submittedName>
        <fullName evidence="2">Uncharacterized protein</fullName>
    </submittedName>
</protein>
<dbReference type="Proteomes" id="UP000030706">
    <property type="component" value="Unassembled WGS sequence"/>
</dbReference>
<accession>A0A074XQ39</accession>
<evidence type="ECO:0000313" key="3">
    <source>
        <dbReference type="Proteomes" id="UP000030706"/>
    </source>
</evidence>
<gene>
    <name evidence="2" type="ORF">M438DRAFT_344235</name>
</gene>
<feature type="compositionally biased region" description="Low complexity" evidence="1">
    <location>
        <begin position="58"/>
        <end position="71"/>
    </location>
</feature>
<dbReference type="RefSeq" id="XP_029761971.1">
    <property type="nucleotide sequence ID" value="XM_029905170.1"/>
</dbReference>
<name>A0A074XQ39_AURPU</name>
<keyword evidence="3" id="KW-1185">Reference proteome</keyword>
<dbReference type="OrthoDB" id="5389296at2759"/>
<feature type="compositionally biased region" description="Polar residues" evidence="1">
    <location>
        <begin position="19"/>
        <end position="45"/>
    </location>
</feature>
<feature type="region of interest" description="Disordered" evidence="1">
    <location>
        <begin position="1"/>
        <end position="220"/>
    </location>
</feature>
<dbReference type="GeneID" id="40747476"/>
<evidence type="ECO:0000313" key="2">
    <source>
        <dbReference type="EMBL" id="KEQ85784.1"/>
    </source>
</evidence>
<dbReference type="AlphaFoldDB" id="A0A074XQ39"/>
<proteinExistence type="predicted"/>
<organism evidence="2 3">
    <name type="scientific">Aureobasidium pullulans EXF-150</name>
    <dbReference type="NCBI Taxonomy" id="1043002"/>
    <lineage>
        <taxon>Eukaryota</taxon>
        <taxon>Fungi</taxon>
        <taxon>Dikarya</taxon>
        <taxon>Ascomycota</taxon>
        <taxon>Pezizomycotina</taxon>
        <taxon>Dothideomycetes</taxon>
        <taxon>Dothideomycetidae</taxon>
        <taxon>Dothideales</taxon>
        <taxon>Saccotheciaceae</taxon>
        <taxon>Aureobasidium</taxon>
    </lineage>
</organism>
<dbReference type="STRING" id="1043002.A0A074XQ39"/>
<feature type="compositionally biased region" description="Polar residues" evidence="1">
    <location>
        <begin position="113"/>
        <end position="131"/>
    </location>
</feature>
<feature type="compositionally biased region" description="Polar residues" evidence="1">
    <location>
        <begin position="174"/>
        <end position="194"/>
    </location>
</feature>
<reference evidence="2 3" key="1">
    <citation type="journal article" date="2014" name="BMC Genomics">
        <title>Genome sequencing of four Aureobasidium pullulans varieties: biotechnological potential, stress tolerance, and description of new species.</title>
        <authorList>
            <person name="Gostin Ar C."/>
            <person name="Ohm R.A."/>
            <person name="Kogej T."/>
            <person name="Sonjak S."/>
            <person name="Turk M."/>
            <person name="Zajc J."/>
            <person name="Zalar P."/>
            <person name="Grube M."/>
            <person name="Sun H."/>
            <person name="Han J."/>
            <person name="Sharma A."/>
            <person name="Chiniquy J."/>
            <person name="Ngan C.Y."/>
            <person name="Lipzen A."/>
            <person name="Barry K."/>
            <person name="Grigoriev I.V."/>
            <person name="Gunde-Cimerman N."/>
        </authorList>
    </citation>
    <scope>NUCLEOTIDE SEQUENCE [LARGE SCALE GENOMIC DNA]</scope>
    <source>
        <strain evidence="2 3">EXF-150</strain>
    </source>
</reference>
<evidence type="ECO:0000256" key="1">
    <source>
        <dbReference type="SAM" id="MobiDB-lite"/>
    </source>
</evidence>
<sequence length="334" mass="36185">MTPPTSTPSPRRFLLNKKPQISTPTPSRLSHQVLQDAPDSNTPRPTSGPMPSQFARVPRFAMSAARRASFPPRSPSPAKPQFAAFDAPPVNQHEKVRDMISISDDDDDEMLENYNSNNDFTPKAQHVSQDSLPEPQKGAHLTSNLPSSPKRRRVDAGDTMSTPQPTPGRFILPSTGTIRTTFTQGDGDTPNSNRPAFLMPSLPPPEAVAPLPDAFSPRRRGQKFVPGGLASELQSWIIETAQTATQSRPRNSLQVDDSVHVINVIEAEGDGPVFVHGTSSGKGPAKALLVDGQANQKAVRVKAGDSVSIKLPTWDVQVSGETWLVGVDWRTTKD</sequence>
<dbReference type="EMBL" id="KL584979">
    <property type="protein sequence ID" value="KEQ85784.1"/>
    <property type="molecule type" value="Genomic_DNA"/>
</dbReference>
<dbReference type="HOGENOM" id="CLU_052200_0_0_1"/>